<dbReference type="PANTHER" id="PTHR47714">
    <property type="entry name" value="CRS1/YHBY DOMAIN CONTAINING PROTEIN, EXPRESSED"/>
    <property type="match status" value="1"/>
</dbReference>
<evidence type="ECO:0000313" key="5">
    <source>
        <dbReference type="EMBL" id="CAA7399781.1"/>
    </source>
</evidence>
<dbReference type="InterPro" id="IPR001890">
    <property type="entry name" value="RNA-binding_CRM"/>
</dbReference>
<name>A0A7I8KQB0_SPIIN</name>
<organism evidence="5 6">
    <name type="scientific">Spirodela intermedia</name>
    <name type="common">Intermediate duckweed</name>
    <dbReference type="NCBI Taxonomy" id="51605"/>
    <lineage>
        <taxon>Eukaryota</taxon>
        <taxon>Viridiplantae</taxon>
        <taxon>Streptophyta</taxon>
        <taxon>Embryophyta</taxon>
        <taxon>Tracheophyta</taxon>
        <taxon>Spermatophyta</taxon>
        <taxon>Magnoliopsida</taxon>
        <taxon>Liliopsida</taxon>
        <taxon>Araceae</taxon>
        <taxon>Lemnoideae</taxon>
        <taxon>Spirodela</taxon>
    </lineage>
</organism>
<dbReference type="AlphaFoldDB" id="A0A7I8KQB0"/>
<dbReference type="EMBL" id="LR746270">
    <property type="protein sequence ID" value="CAA7399781.1"/>
    <property type="molecule type" value="Genomic_DNA"/>
</dbReference>
<feature type="compositionally biased region" description="Acidic residues" evidence="3">
    <location>
        <begin position="98"/>
        <end position="134"/>
    </location>
</feature>
<dbReference type="PANTHER" id="PTHR47714:SF1">
    <property type="entry name" value="RNA-BINDING CRS1 _ YHBY (CRM) DOMAIN PROTEIN"/>
    <property type="match status" value="1"/>
</dbReference>
<evidence type="ECO:0000313" key="6">
    <source>
        <dbReference type="Proteomes" id="UP000663760"/>
    </source>
</evidence>
<evidence type="ECO:0000256" key="3">
    <source>
        <dbReference type="SAM" id="MobiDB-lite"/>
    </source>
</evidence>
<dbReference type="GO" id="GO:0003723">
    <property type="term" value="F:RNA binding"/>
    <property type="evidence" value="ECO:0007669"/>
    <property type="project" value="UniProtKB-UniRule"/>
</dbReference>
<evidence type="ECO:0000259" key="4">
    <source>
        <dbReference type="PROSITE" id="PS51295"/>
    </source>
</evidence>
<proteinExistence type="predicted"/>
<feature type="compositionally biased region" description="Polar residues" evidence="3">
    <location>
        <begin position="278"/>
        <end position="287"/>
    </location>
</feature>
<gene>
    <name evidence="5" type="ORF">SI8410_07010451</name>
</gene>
<dbReference type="Gene3D" id="3.30.110.60">
    <property type="entry name" value="YhbY-like"/>
    <property type="match status" value="1"/>
</dbReference>
<protein>
    <recommendedName>
        <fullName evidence="4">CRM domain-containing protein</fullName>
    </recommendedName>
</protein>
<feature type="region of interest" description="Disordered" evidence="3">
    <location>
        <begin position="266"/>
        <end position="309"/>
    </location>
</feature>
<feature type="region of interest" description="Disordered" evidence="3">
    <location>
        <begin position="80"/>
        <end position="140"/>
    </location>
</feature>
<dbReference type="FunFam" id="3.30.110.60:FF:000004">
    <property type="entry name" value="RNA-binding CRS1 / YhbY (CRM) domain protein"/>
    <property type="match status" value="1"/>
</dbReference>
<reference evidence="5" key="1">
    <citation type="submission" date="2020-02" db="EMBL/GenBank/DDBJ databases">
        <authorList>
            <person name="Scholz U."/>
            <person name="Mascher M."/>
            <person name="Fiebig A."/>
        </authorList>
    </citation>
    <scope>NUCLEOTIDE SEQUENCE</scope>
</reference>
<dbReference type="Pfam" id="PF01985">
    <property type="entry name" value="CRS1_YhbY"/>
    <property type="match status" value="1"/>
</dbReference>
<evidence type="ECO:0000256" key="1">
    <source>
        <dbReference type="ARBA" id="ARBA00022884"/>
    </source>
</evidence>
<evidence type="ECO:0000256" key="2">
    <source>
        <dbReference type="PROSITE-ProRule" id="PRU00626"/>
    </source>
</evidence>
<keyword evidence="6" id="KW-1185">Reference proteome</keyword>
<dbReference type="PROSITE" id="PS51295">
    <property type="entry name" value="CRM"/>
    <property type="match status" value="1"/>
</dbReference>
<sequence>MASAGAVASGVRQHLWRSPSHPLLCSSHLGHRSREGLRPLTLFSTLSFPPSTSHRPPFTLAQSRFSLSSLGSRGLFSAPVAAASSPGTRDTVSRSLDEENDEEGESQGEEDEYDVASYDDEEDGEEEEGEDEMDDKTGEGLDIRVKMEDRSDGETPSLQGQEFPRYPSPVLSVKEKKELASYAHSLGKKLKSQQVGKSGVTPSVVAAFLETLEANELLKLKVHGNCPGELPDVIRLLEASTGSVAVGRIGRSVILYRPSISKMQQAREQQAVRKPQRSRSFGGSSRPNGPKDQMGSPFLCRSGRRPAKA</sequence>
<accession>A0A7I8KQB0</accession>
<dbReference type="Proteomes" id="UP000663760">
    <property type="component" value="Chromosome 7"/>
</dbReference>
<dbReference type="InterPro" id="IPR035920">
    <property type="entry name" value="YhbY-like_sf"/>
</dbReference>
<dbReference type="GO" id="GO:0009507">
    <property type="term" value="C:chloroplast"/>
    <property type="evidence" value="ECO:0007669"/>
    <property type="project" value="TreeGrafter"/>
</dbReference>
<dbReference type="OrthoDB" id="2020593at2759"/>
<feature type="domain" description="CRM" evidence="4">
    <location>
        <begin position="169"/>
        <end position="268"/>
    </location>
</feature>
<dbReference type="SMART" id="SM01103">
    <property type="entry name" value="CRS1_YhbY"/>
    <property type="match status" value="1"/>
</dbReference>
<keyword evidence="1 2" id="KW-0694">RNA-binding</keyword>
<dbReference type="SUPFAM" id="SSF75471">
    <property type="entry name" value="YhbY-like"/>
    <property type="match status" value="1"/>
</dbReference>